<evidence type="ECO:0000256" key="16">
    <source>
        <dbReference type="SAM" id="SignalP"/>
    </source>
</evidence>
<reference evidence="18" key="1">
    <citation type="submission" date="2014-11" db="EMBL/GenBank/DDBJ databases">
        <authorList>
            <person name="Otto D Thomas"/>
            <person name="Naeem Raeece"/>
        </authorList>
    </citation>
    <scope>NUCLEOTIDE SEQUENCE</scope>
</reference>
<evidence type="ECO:0000256" key="14">
    <source>
        <dbReference type="ARBA" id="ARBA00045556"/>
    </source>
</evidence>
<dbReference type="InterPro" id="IPR025660">
    <property type="entry name" value="Pept_his_AS"/>
</dbReference>
<dbReference type="GO" id="GO:0008239">
    <property type="term" value="F:dipeptidyl-peptidase activity"/>
    <property type="evidence" value="ECO:0007669"/>
    <property type="project" value="UniProtKB-EC"/>
</dbReference>
<keyword evidence="8" id="KW-1015">Disulfide bond</keyword>
<dbReference type="EMBL" id="CDMZ01002806">
    <property type="protein sequence ID" value="CEM43963.1"/>
    <property type="molecule type" value="Genomic_DNA"/>
</dbReference>
<dbReference type="PRINTS" id="PR00705">
    <property type="entry name" value="PAPAIN"/>
</dbReference>
<evidence type="ECO:0000256" key="2">
    <source>
        <dbReference type="ARBA" id="ARBA00001923"/>
    </source>
</evidence>
<comment type="catalytic activity">
    <reaction evidence="1">
        <text>Release of an N-terminal dipeptide, Xaa-Yaa-|-Zaa-, except when Xaa is Arg or Lys, or Yaa or Zaa is Pro.</text>
        <dbReference type="EC" id="3.4.14.1"/>
    </reaction>
</comment>
<dbReference type="PROSITE" id="PS00640">
    <property type="entry name" value="THIOL_PROTEASE_ASN"/>
    <property type="match status" value="1"/>
</dbReference>
<dbReference type="GO" id="GO:0006508">
    <property type="term" value="P:proteolysis"/>
    <property type="evidence" value="ECO:0007669"/>
    <property type="project" value="InterPro"/>
</dbReference>
<keyword evidence="9" id="KW-0868">Chloride</keyword>
<evidence type="ECO:0000256" key="5">
    <source>
        <dbReference type="ARBA" id="ARBA00012059"/>
    </source>
</evidence>
<comment type="similarity">
    <text evidence="3">Belongs to the peptidase C1 family.</text>
</comment>
<dbReference type="InterPro" id="IPR013128">
    <property type="entry name" value="Peptidase_C1A"/>
</dbReference>
<evidence type="ECO:0000259" key="17">
    <source>
        <dbReference type="SMART" id="SM00645"/>
    </source>
</evidence>
<dbReference type="AlphaFoldDB" id="A0A0G4HIF3"/>
<evidence type="ECO:0000256" key="15">
    <source>
        <dbReference type="SAM" id="MobiDB-lite"/>
    </source>
</evidence>
<dbReference type="InterPro" id="IPR025661">
    <property type="entry name" value="Pept_asp_AS"/>
</dbReference>
<feature type="compositionally biased region" description="Basic and acidic residues" evidence="15">
    <location>
        <begin position="54"/>
        <end position="70"/>
    </location>
</feature>
<feature type="signal peptide" evidence="16">
    <location>
        <begin position="1"/>
        <end position="18"/>
    </location>
</feature>
<dbReference type="Pfam" id="PF08773">
    <property type="entry name" value="CathepsinC_exc"/>
    <property type="match status" value="1"/>
</dbReference>
<comment type="function">
    <text evidence="14">Thiol protease. Has dipeptidylpeptidase activity. Active against a broad range of dipeptide substrates composed of both polar and hydrophobic amino acids. Proline cannot occupy the P1 position and arginine cannot occupy the P2 position of the substrate. Can act as both an exopeptidase and endopeptidase. Activates serine proteases such as elastase, cathepsin G and granzymes A and B.</text>
</comment>
<feature type="domain" description="Peptidase C1A papain C-terminal" evidence="17">
    <location>
        <begin position="375"/>
        <end position="639"/>
    </location>
</feature>
<comment type="cofactor">
    <cofactor evidence="2">
        <name>chloride</name>
        <dbReference type="ChEBI" id="CHEBI:17996"/>
    </cofactor>
</comment>
<dbReference type="EC" id="3.4.14.1" evidence="5"/>
<evidence type="ECO:0000256" key="12">
    <source>
        <dbReference type="ARBA" id="ARBA00030778"/>
    </source>
</evidence>
<evidence type="ECO:0000256" key="4">
    <source>
        <dbReference type="ARBA" id="ARBA00011610"/>
    </source>
</evidence>
<sequence>MWLARAFLRPLLVVSVFSLWSSPNVVVRADLPVHCLPPVVRGQWELSLGPTSPKRQDCGHQHPDSEDSQPRFDWQVIQKARISLFKAGQATLHEIKVTVDDSNTKSTSFLNSQGSGSGEGGGESQLISAEPDQAAKWTMVYDEGFDFISKGLSFAAFFLFKKNPGTAMAIGDESKDAQSICDRTQVGWYRDSQTGLFGCFIGKKIAAEQGGNTEGALLISAPPPPPSSSLPISDDILPDTALISNQRVVRRHEAGSTDPTGKGGAGVGADSLPPAPAPWGSLPVSPDAPLSMEQLEKAAESVNRRPSTQTWRASAYPSFVGMSLREVNRRAGLRRGPRWVEGPLQEQFAGALKKPSLSLLASSNANLQDTFSDPLPASWDWRNVKGKNFVPDPMDQGDCGSCYLVSTIQMLTARKRILLDDPKAEAFSTRFPLACSEYNQGCKGGYPYLAAKWIHEVGLVPERCGSYSPDDSSCSLQCDPKSISEKWTVGSYSYTGGFYGATNEENLMREVKNNGPVTVAMEPDTDFMLYASGVYKSVPIKHAEWEKVDHAVLLVGWGETTASELSASDMGGILDGFTAPFSSDSSEADKKAKEEKKKDVIKYWIVQNSWGAGWGEGGFFRIQRGQNELGIEAEGVGATLKKEAGSASEFGQVQEGLVLTTQQSGWTGDNAGSFDLEYLSTVRRQSENEGEGLVAEGVSDILGGQVKASAGGGGSDSVGLDPASVVAGSLEGSGT</sequence>
<accession>A0A0G4HIF3</accession>
<dbReference type="PROSITE" id="PS00639">
    <property type="entry name" value="THIOL_PROTEASE_HIS"/>
    <property type="match status" value="1"/>
</dbReference>
<dbReference type="InterPro" id="IPR036496">
    <property type="entry name" value="CathepsinC_exc_dom_sf"/>
</dbReference>
<dbReference type="SUPFAM" id="SSF75001">
    <property type="entry name" value="Dipeptidyl peptidase I (cathepsin C), exclusion domain"/>
    <property type="match status" value="1"/>
</dbReference>
<evidence type="ECO:0000256" key="1">
    <source>
        <dbReference type="ARBA" id="ARBA00000738"/>
    </source>
</evidence>
<gene>
    <name evidence="18" type="ORF">Cvel_6994</name>
</gene>
<dbReference type="Pfam" id="PF00112">
    <property type="entry name" value="Peptidase_C1"/>
    <property type="match status" value="1"/>
</dbReference>
<proteinExistence type="inferred from homology"/>
<dbReference type="InterPro" id="IPR014882">
    <property type="entry name" value="CathepsinC_exc"/>
</dbReference>
<dbReference type="PhylomeDB" id="A0A0G4HIF3"/>
<organism evidence="18">
    <name type="scientific">Chromera velia CCMP2878</name>
    <dbReference type="NCBI Taxonomy" id="1169474"/>
    <lineage>
        <taxon>Eukaryota</taxon>
        <taxon>Sar</taxon>
        <taxon>Alveolata</taxon>
        <taxon>Colpodellida</taxon>
        <taxon>Chromeraceae</taxon>
        <taxon>Chromera</taxon>
    </lineage>
</organism>
<feature type="region of interest" description="Disordered" evidence="15">
    <location>
        <begin position="705"/>
        <end position="735"/>
    </location>
</feature>
<dbReference type="InterPro" id="IPR038765">
    <property type="entry name" value="Papain-like_cys_pep_sf"/>
</dbReference>
<evidence type="ECO:0000256" key="7">
    <source>
        <dbReference type="ARBA" id="ARBA00023145"/>
    </source>
</evidence>
<keyword evidence="16" id="KW-0732">Signal</keyword>
<feature type="region of interest" description="Disordered" evidence="15">
    <location>
        <begin position="50"/>
        <end position="70"/>
    </location>
</feature>
<evidence type="ECO:0000256" key="13">
    <source>
        <dbReference type="ARBA" id="ARBA00032961"/>
    </source>
</evidence>
<evidence type="ECO:0000256" key="8">
    <source>
        <dbReference type="ARBA" id="ARBA00023157"/>
    </source>
</evidence>
<dbReference type="Gene3D" id="2.40.128.80">
    <property type="entry name" value="Cathepsin C, exclusion domain"/>
    <property type="match status" value="1"/>
</dbReference>
<dbReference type="SMART" id="SM00645">
    <property type="entry name" value="Pept_C1"/>
    <property type="match status" value="1"/>
</dbReference>
<protein>
    <recommendedName>
        <fullName evidence="6">Dipeptidyl peptidase 1</fullName>
        <ecNumber evidence="5">3.4.14.1</ecNumber>
    </recommendedName>
    <alternativeName>
        <fullName evidence="11">Cathepsin C</fullName>
    </alternativeName>
    <alternativeName>
        <fullName evidence="10">Cathepsin J</fullName>
    </alternativeName>
    <alternativeName>
        <fullName evidence="13">Dipeptidyl peptidase I</fullName>
    </alternativeName>
    <alternativeName>
        <fullName evidence="12">Dipeptidyl transferase</fullName>
    </alternativeName>
</protein>
<evidence type="ECO:0000256" key="6">
    <source>
        <dbReference type="ARBA" id="ARBA00014709"/>
    </source>
</evidence>
<evidence type="ECO:0000256" key="9">
    <source>
        <dbReference type="ARBA" id="ARBA00023214"/>
    </source>
</evidence>
<evidence type="ECO:0000256" key="10">
    <source>
        <dbReference type="ARBA" id="ARBA00029762"/>
    </source>
</evidence>
<dbReference type="GO" id="GO:0008234">
    <property type="term" value="F:cysteine-type peptidase activity"/>
    <property type="evidence" value="ECO:0007669"/>
    <property type="project" value="InterPro"/>
</dbReference>
<feature type="region of interest" description="Disordered" evidence="15">
    <location>
        <begin position="104"/>
        <end position="125"/>
    </location>
</feature>
<keyword evidence="7" id="KW-0865">Zymogen</keyword>
<dbReference type="PANTHER" id="PTHR12411">
    <property type="entry name" value="CYSTEINE PROTEASE FAMILY C1-RELATED"/>
    <property type="match status" value="1"/>
</dbReference>
<name>A0A0G4HIF3_9ALVE</name>
<dbReference type="PROSITE" id="PS00139">
    <property type="entry name" value="THIOL_PROTEASE_CYS"/>
    <property type="match status" value="1"/>
</dbReference>
<dbReference type="InterPro" id="IPR000169">
    <property type="entry name" value="Pept_cys_AS"/>
</dbReference>
<feature type="region of interest" description="Disordered" evidence="15">
    <location>
        <begin position="248"/>
        <end position="288"/>
    </location>
</feature>
<dbReference type="Gene3D" id="3.90.70.10">
    <property type="entry name" value="Cysteine proteinases"/>
    <property type="match status" value="1"/>
</dbReference>
<evidence type="ECO:0000256" key="3">
    <source>
        <dbReference type="ARBA" id="ARBA00008455"/>
    </source>
</evidence>
<dbReference type="VEuPathDB" id="CryptoDB:Cvel_6994"/>
<feature type="chain" id="PRO_5005191443" description="Dipeptidyl peptidase 1" evidence="16">
    <location>
        <begin position="19"/>
        <end position="735"/>
    </location>
</feature>
<comment type="subunit">
    <text evidence="4">Tetramer of heterotrimers consisting of exclusion domain, heavy- and light chains.</text>
</comment>
<dbReference type="InterPro" id="IPR000668">
    <property type="entry name" value="Peptidase_C1A_C"/>
</dbReference>
<dbReference type="SUPFAM" id="SSF54001">
    <property type="entry name" value="Cysteine proteinases"/>
    <property type="match status" value="1"/>
</dbReference>
<evidence type="ECO:0000313" key="18">
    <source>
        <dbReference type="EMBL" id="CEM43963.1"/>
    </source>
</evidence>
<evidence type="ECO:0000256" key="11">
    <source>
        <dbReference type="ARBA" id="ARBA00029779"/>
    </source>
</evidence>